<evidence type="ECO:0000256" key="9">
    <source>
        <dbReference type="SAM" id="MobiDB-lite"/>
    </source>
</evidence>
<dbReference type="InterPro" id="IPR051786">
    <property type="entry name" value="ASN_synthetase/amidase"/>
</dbReference>
<reference evidence="11 12" key="1">
    <citation type="journal article" date="2019" name="Int. J. Syst. Evol. Microbiol.">
        <title>The Global Catalogue of Microorganisms (GCM) 10K type strain sequencing project: providing services to taxonomists for standard genome sequencing and annotation.</title>
        <authorList>
            <consortium name="The Broad Institute Genomics Platform"/>
            <consortium name="The Broad Institute Genome Sequencing Center for Infectious Disease"/>
            <person name="Wu L."/>
            <person name="Ma J."/>
        </authorList>
    </citation>
    <scope>NUCLEOTIDE SEQUENCE [LARGE SCALE GENOMIC DNA]</scope>
    <source>
        <strain evidence="11 12">JCM 16259</strain>
    </source>
</reference>
<evidence type="ECO:0000259" key="10">
    <source>
        <dbReference type="PROSITE" id="PS51278"/>
    </source>
</evidence>
<protein>
    <recommendedName>
        <fullName evidence="3">asparagine synthase (glutamine-hydrolyzing)</fullName>
        <ecNumber evidence="3">6.3.5.4</ecNumber>
    </recommendedName>
</protein>
<comment type="caution">
    <text evidence="11">The sequence shown here is derived from an EMBL/GenBank/DDBJ whole genome shotgun (WGS) entry which is preliminary data.</text>
</comment>
<keyword evidence="6" id="KW-0061">Asparagine biosynthesis</keyword>
<dbReference type="InterPro" id="IPR033738">
    <property type="entry name" value="AsnB_N"/>
</dbReference>
<proteinExistence type="inferred from homology"/>
<comment type="catalytic activity">
    <reaction evidence="8">
        <text>L-aspartate + L-glutamine + ATP + H2O = L-asparagine + L-glutamate + AMP + diphosphate + H(+)</text>
        <dbReference type="Rhea" id="RHEA:12228"/>
        <dbReference type="ChEBI" id="CHEBI:15377"/>
        <dbReference type="ChEBI" id="CHEBI:15378"/>
        <dbReference type="ChEBI" id="CHEBI:29985"/>
        <dbReference type="ChEBI" id="CHEBI:29991"/>
        <dbReference type="ChEBI" id="CHEBI:30616"/>
        <dbReference type="ChEBI" id="CHEBI:33019"/>
        <dbReference type="ChEBI" id="CHEBI:58048"/>
        <dbReference type="ChEBI" id="CHEBI:58359"/>
        <dbReference type="ChEBI" id="CHEBI:456215"/>
        <dbReference type="EC" id="6.3.5.4"/>
    </reaction>
</comment>
<dbReference type="SUPFAM" id="SSF52402">
    <property type="entry name" value="Adenine nucleotide alpha hydrolases-like"/>
    <property type="match status" value="1"/>
</dbReference>
<dbReference type="Pfam" id="PF13537">
    <property type="entry name" value="GATase_7"/>
    <property type="match status" value="1"/>
</dbReference>
<evidence type="ECO:0000256" key="4">
    <source>
        <dbReference type="ARBA" id="ARBA00022741"/>
    </source>
</evidence>
<dbReference type="InterPro" id="IPR017932">
    <property type="entry name" value="GATase_2_dom"/>
</dbReference>
<evidence type="ECO:0000256" key="8">
    <source>
        <dbReference type="ARBA" id="ARBA00048741"/>
    </source>
</evidence>
<feature type="domain" description="Glutamine amidotransferase type-2" evidence="10">
    <location>
        <begin position="2"/>
        <end position="225"/>
    </location>
</feature>
<dbReference type="NCBIfam" id="TIGR01536">
    <property type="entry name" value="asn_synth_AEB"/>
    <property type="match status" value="1"/>
</dbReference>
<evidence type="ECO:0000256" key="2">
    <source>
        <dbReference type="ARBA" id="ARBA00005752"/>
    </source>
</evidence>
<keyword evidence="4" id="KW-0547">Nucleotide-binding</keyword>
<evidence type="ECO:0000313" key="12">
    <source>
        <dbReference type="Proteomes" id="UP001500730"/>
    </source>
</evidence>
<gene>
    <name evidence="11" type="primary">asnB_2</name>
    <name evidence="11" type="ORF">GCM10009858_38370</name>
</gene>
<name>A0ABN3M639_9MICO</name>
<keyword evidence="5" id="KW-0067">ATP-binding</keyword>
<dbReference type="Pfam" id="PF00733">
    <property type="entry name" value="Asn_synthase"/>
    <property type="match status" value="1"/>
</dbReference>
<dbReference type="PROSITE" id="PS51278">
    <property type="entry name" value="GATASE_TYPE_2"/>
    <property type="match status" value="1"/>
</dbReference>
<sequence length="900" mass="98203">MCGIAAYCGFEADEALLDRMLATHPGAGGPATARDGDAGLAVREGRPQQARAASDDGGDGGDTPADGAGVARLAVAPGGRFTLALDGELYNRAELRADLETLGHDFGVGSDAEVVLAAFTEWGTDGLDRLDGAFAIVVWDRDTRRLTLARDPFGVRPLYLARSGDGWLVGSEIRGILDSGRHERRPDDRTIYRYLRFRVHDDGPATFFAGIERVGAGEVVTLGADLPDGIERHPYSRLQDELTALARTPRPYTPAAAAEFRELLTAAVRRRSTASGRVGTALSGGLDSAAIAALLDVVEQEPGRSSADGAQDTWSAVYPGSHNDETAHVDAVVAALGGRVKQHRVEPTPSEFKQDLRDLVRTQEEPLVSTGAYTQYRVLREAAERDAVVLDGHGGDETLAGFGPHHLIHLRELRSRNAMGAVTELGHSLDVLYRRGKPLIGDRLHGRKDVSVTSLLAADFVREHASESYDVETADLRARLVENVFAGSLPARLRYSDKNARRFGVAVRMPFVDRDLVRFVFGLSDDALVKDGVGKRVLRDAMRGLLPDSVVDRRDKVGATTPQSEWFMRLKNHIYGEFLSESFAGRRYFDQTAVLNMFEGWIKGTSSIDSMTVWRMLNLELWLQEFFDERAPEDPDHVEPVKTDYEPNARKQLDLVTADGTAVRRYPLRTDLYAREDDLEAKTLGYIDRFFAGLPEAGPEHATATAGRWYFFISEKIVAITQGRSYFIWDIKVGRPARLLSRYVTRTPAGIGLGSPFTMQLAIEEAGLPRVLFASAGGAVGKVLGRRGLFYDLVGGDIRAIDGPTEYSVYPANVSAKLGPKDPDEVAARLSAAIRARVPEAYRDTFGGTVVMDANDIGRNVLGKDAPGSKERYELMFADNPLGQGSEQTPMAVVFETPSA</sequence>
<dbReference type="InterPro" id="IPR006426">
    <property type="entry name" value="Asn_synth_AEB"/>
</dbReference>
<dbReference type="InterPro" id="IPR029055">
    <property type="entry name" value="Ntn_hydrolases_N"/>
</dbReference>
<evidence type="ECO:0000256" key="1">
    <source>
        <dbReference type="ARBA" id="ARBA00005187"/>
    </source>
</evidence>
<organism evidence="11 12">
    <name type="scientific">Terrabacter carboxydivorans</name>
    <dbReference type="NCBI Taxonomy" id="619730"/>
    <lineage>
        <taxon>Bacteria</taxon>
        <taxon>Bacillati</taxon>
        <taxon>Actinomycetota</taxon>
        <taxon>Actinomycetes</taxon>
        <taxon>Micrococcales</taxon>
        <taxon>Intrasporangiaceae</taxon>
        <taxon>Terrabacter</taxon>
    </lineage>
</organism>
<accession>A0ABN3M639</accession>
<dbReference type="EMBL" id="BAAARE010000020">
    <property type="protein sequence ID" value="GAA2496491.1"/>
    <property type="molecule type" value="Genomic_DNA"/>
</dbReference>
<dbReference type="SUPFAM" id="SSF144010">
    <property type="entry name" value="CofE-like"/>
    <property type="match status" value="1"/>
</dbReference>
<dbReference type="RefSeq" id="WP_344256674.1">
    <property type="nucleotide sequence ID" value="NZ_BAAARE010000020.1"/>
</dbReference>
<evidence type="ECO:0000256" key="5">
    <source>
        <dbReference type="ARBA" id="ARBA00022840"/>
    </source>
</evidence>
<dbReference type="Proteomes" id="UP001500730">
    <property type="component" value="Unassembled WGS sequence"/>
</dbReference>
<evidence type="ECO:0000256" key="6">
    <source>
        <dbReference type="ARBA" id="ARBA00022888"/>
    </source>
</evidence>
<dbReference type="Gene3D" id="3.60.20.10">
    <property type="entry name" value="Glutamine Phosphoribosylpyrophosphate, subunit 1, domain 1"/>
    <property type="match status" value="1"/>
</dbReference>
<keyword evidence="12" id="KW-1185">Reference proteome</keyword>
<dbReference type="SUPFAM" id="SSF56235">
    <property type="entry name" value="N-terminal nucleophile aminohydrolases (Ntn hydrolases)"/>
    <property type="match status" value="1"/>
</dbReference>
<dbReference type="EC" id="6.3.5.4" evidence="3"/>
<dbReference type="PANTHER" id="PTHR43284:SF1">
    <property type="entry name" value="ASPARAGINE SYNTHETASE"/>
    <property type="match status" value="1"/>
</dbReference>
<feature type="region of interest" description="Disordered" evidence="9">
    <location>
        <begin position="45"/>
        <end position="69"/>
    </location>
</feature>
<dbReference type="InterPro" id="IPR001962">
    <property type="entry name" value="Asn_synthase"/>
</dbReference>
<dbReference type="CDD" id="cd00712">
    <property type="entry name" value="AsnB"/>
    <property type="match status" value="1"/>
</dbReference>
<dbReference type="InterPro" id="IPR014729">
    <property type="entry name" value="Rossmann-like_a/b/a_fold"/>
</dbReference>
<comment type="similarity">
    <text evidence="2">Belongs to the asparagine synthetase family.</text>
</comment>
<evidence type="ECO:0000313" key="11">
    <source>
        <dbReference type="EMBL" id="GAA2496491.1"/>
    </source>
</evidence>
<dbReference type="PANTHER" id="PTHR43284">
    <property type="entry name" value="ASPARAGINE SYNTHETASE (GLUTAMINE-HYDROLYZING)"/>
    <property type="match status" value="1"/>
</dbReference>
<comment type="pathway">
    <text evidence="1">Amino-acid biosynthesis; L-asparagine biosynthesis; L-asparagine from L-aspartate (L-Gln route): step 1/1.</text>
</comment>
<keyword evidence="7" id="KW-0315">Glutamine amidotransferase</keyword>
<dbReference type="Gene3D" id="3.40.50.620">
    <property type="entry name" value="HUPs"/>
    <property type="match status" value="1"/>
</dbReference>
<evidence type="ECO:0000256" key="7">
    <source>
        <dbReference type="ARBA" id="ARBA00022962"/>
    </source>
</evidence>
<keyword evidence="6" id="KW-0028">Amino-acid biosynthesis</keyword>
<evidence type="ECO:0000256" key="3">
    <source>
        <dbReference type="ARBA" id="ARBA00012737"/>
    </source>
</evidence>
<dbReference type="CDD" id="cd01991">
    <property type="entry name" value="Asn_synthase_B_C"/>
    <property type="match status" value="1"/>
</dbReference>